<dbReference type="EMBL" id="VDUZ01000011">
    <property type="protein sequence ID" value="TXL76434.1"/>
    <property type="molecule type" value="Genomic_DNA"/>
</dbReference>
<dbReference type="InterPro" id="IPR000182">
    <property type="entry name" value="GNAT_dom"/>
</dbReference>
<name>A0A5C8PQC2_9HYPH</name>
<dbReference type="RefSeq" id="WP_147847242.1">
    <property type="nucleotide sequence ID" value="NZ_VDUZ01000011.1"/>
</dbReference>
<evidence type="ECO:0000256" key="1">
    <source>
        <dbReference type="ARBA" id="ARBA00022679"/>
    </source>
</evidence>
<dbReference type="SUPFAM" id="SSF55729">
    <property type="entry name" value="Acyl-CoA N-acyltransferases (Nat)"/>
    <property type="match status" value="1"/>
</dbReference>
<gene>
    <name evidence="4" type="ORF">FHP25_12370</name>
</gene>
<dbReference type="AlphaFoldDB" id="A0A5C8PQC2"/>
<dbReference type="PANTHER" id="PTHR43877">
    <property type="entry name" value="AMINOALKYLPHOSPHONATE N-ACETYLTRANSFERASE-RELATED-RELATED"/>
    <property type="match status" value="1"/>
</dbReference>
<feature type="domain" description="N-acetyltransferase" evidence="3">
    <location>
        <begin position="1"/>
        <end position="171"/>
    </location>
</feature>
<sequence length="179" mass="19669">MRVRPARPDDAAILARIYVAAWRDAYAGILPDALLVGMSDVRHAAAWQHELAARDHQSETLVAEDEDGVLGLVTIGPARRVSRAQLEGGEIYRLYVAPERQGEGAGKMLLMASFDWLINREVDAVIVWVLAENPSRFFYEAMGGTRLGEKSDHVGGAKVREIAYGWTDLVAALDKLAAR</sequence>
<keyword evidence="5" id="KW-1185">Reference proteome</keyword>
<evidence type="ECO:0000313" key="4">
    <source>
        <dbReference type="EMBL" id="TXL76434.1"/>
    </source>
</evidence>
<dbReference type="InterPro" id="IPR050832">
    <property type="entry name" value="Bact_Acetyltransf"/>
</dbReference>
<dbReference type="InterPro" id="IPR016181">
    <property type="entry name" value="Acyl_CoA_acyltransferase"/>
</dbReference>
<evidence type="ECO:0000259" key="3">
    <source>
        <dbReference type="PROSITE" id="PS51186"/>
    </source>
</evidence>
<dbReference type="PANTHER" id="PTHR43877:SF1">
    <property type="entry name" value="ACETYLTRANSFERASE"/>
    <property type="match status" value="1"/>
</dbReference>
<proteinExistence type="predicted"/>
<dbReference type="PROSITE" id="PS51186">
    <property type="entry name" value="GNAT"/>
    <property type="match status" value="1"/>
</dbReference>
<organism evidence="4 5">
    <name type="scientific">Vineibacter terrae</name>
    <dbReference type="NCBI Taxonomy" id="2586908"/>
    <lineage>
        <taxon>Bacteria</taxon>
        <taxon>Pseudomonadati</taxon>
        <taxon>Pseudomonadota</taxon>
        <taxon>Alphaproteobacteria</taxon>
        <taxon>Hyphomicrobiales</taxon>
        <taxon>Vineibacter</taxon>
    </lineage>
</organism>
<dbReference type="Gene3D" id="3.40.630.30">
    <property type="match status" value="1"/>
</dbReference>
<keyword evidence="1 4" id="KW-0808">Transferase</keyword>
<protein>
    <submittedName>
        <fullName evidence="4">GNAT family N-acetyltransferase</fullName>
    </submittedName>
</protein>
<dbReference type="OrthoDB" id="9799154at2"/>
<dbReference type="GO" id="GO:0016747">
    <property type="term" value="F:acyltransferase activity, transferring groups other than amino-acyl groups"/>
    <property type="evidence" value="ECO:0007669"/>
    <property type="project" value="InterPro"/>
</dbReference>
<evidence type="ECO:0000313" key="5">
    <source>
        <dbReference type="Proteomes" id="UP000321638"/>
    </source>
</evidence>
<evidence type="ECO:0000256" key="2">
    <source>
        <dbReference type="ARBA" id="ARBA00023315"/>
    </source>
</evidence>
<comment type="caution">
    <text evidence="4">The sequence shown here is derived from an EMBL/GenBank/DDBJ whole genome shotgun (WGS) entry which is preliminary data.</text>
</comment>
<keyword evidence="2" id="KW-0012">Acyltransferase</keyword>
<dbReference type="CDD" id="cd04301">
    <property type="entry name" value="NAT_SF"/>
    <property type="match status" value="1"/>
</dbReference>
<reference evidence="4 5" key="1">
    <citation type="submission" date="2019-06" db="EMBL/GenBank/DDBJ databases">
        <title>New taxonomy in bacterial strain CC-CFT640, isolated from vineyard.</title>
        <authorList>
            <person name="Lin S.-Y."/>
            <person name="Tsai C.-F."/>
            <person name="Young C.-C."/>
        </authorList>
    </citation>
    <scope>NUCLEOTIDE SEQUENCE [LARGE SCALE GENOMIC DNA]</scope>
    <source>
        <strain evidence="4 5">CC-CFT640</strain>
    </source>
</reference>
<accession>A0A5C8PQC2</accession>
<dbReference type="Pfam" id="PF00583">
    <property type="entry name" value="Acetyltransf_1"/>
    <property type="match status" value="1"/>
</dbReference>
<dbReference type="Proteomes" id="UP000321638">
    <property type="component" value="Unassembled WGS sequence"/>
</dbReference>